<organism evidence="2 3">
    <name type="scientific">Elysia marginata</name>
    <dbReference type="NCBI Taxonomy" id="1093978"/>
    <lineage>
        <taxon>Eukaryota</taxon>
        <taxon>Metazoa</taxon>
        <taxon>Spiralia</taxon>
        <taxon>Lophotrochozoa</taxon>
        <taxon>Mollusca</taxon>
        <taxon>Gastropoda</taxon>
        <taxon>Heterobranchia</taxon>
        <taxon>Euthyneura</taxon>
        <taxon>Panpulmonata</taxon>
        <taxon>Sacoglossa</taxon>
        <taxon>Placobranchoidea</taxon>
        <taxon>Plakobranchidae</taxon>
        <taxon>Elysia</taxon>
    </lineage>
</organism>
<dbReference type="AlphaFoldDB" id="A0AAV4JS63"/>
<sequence length="88" mass="10103">MMKKKKKKNNNNNNNSNNNNNNNITQTVRLSSVMLYQRRRLGQLKACCHTMMEEAFAQTTPSQIILAPGRPDFNSTKSIMPDTRRISC</sequence>
<feature type="compositionally biased region" description="Low complexity" evidence="1">
    <location>
        <begin position="10"/>
        <end position="23"/>
    </location>
</feature>
<evidence type="ECO:0000313" key="2">
    <source>
        <dbReference type="EMBL" id="GFS25619.1"/>
    </source>
</evidence>
<accession>A0AAV4JS63</accession>
<protein>
    <submittedName>
        <fullName evidence="2">Uncharacterized protein</fullName>
    </submittedName>
</protein>
<feature type="region of interest" description="Disordered" evidence="1">
    <location>
        <begin position="1"/>
        <end position="25"/>
    </location>
</feature>
<name>A0AAV4JS63_9GAST</name>
<evidence type="ECO:0000313" key="3">
    <source>
        <dbReference type="Proteomes" id="UP000762676"/>
    </source>
</evidence>
<gene>
    <name evidence="2" type="ORF">ElyMa_003445800</name>
</gene>
<feature type="region of interest" description="Disordered" evidence="1">
    <location>
        <begin position="67"/>
        <end position="88"/>
    </location>
</feature>
<reference evidence="2 3" key="1">
    <citation type="journal article" date="2021" name="Elife">
        <title>Chloroplast acquisition without the gene transfer in kleptoplastic sea slugs, Plakobranchus ocellatus.</title>
        <authorList>
            <person name="Maeda T."/>
            <person name="Takahashi S."/>
            <person name="Yoshida T."/>
            <person name="Shimamura S."/>
            <person name="Takaki Y."/>
            <person name="Nagai Y."/>
            <person name="Toyoda A."/>
            <person name="Suzuki Y."/>
            <person name="Arimoto A."/>
            <person name="Ishii H."/>
            <person name="Satoh N."/>
            <person name="Nishiyama T."/>
            <person name="Hasebe M."/>
            <person name="Maruyama T."/>
            <person name="Minagawa J."/>
            <person name="Obokata J."/>
            <person name="Shigenobu S."/>
        </authorList>
    </citation>
    <scope>NUCLEOTIDE SEQUENCE [LARGE SCALE GENOMIC DNA]</scope>
</reference>
<proteinExistence type="predicted"/>
<keyword evidence="3" id="KW-1185">Reference proteome</keyword>
<comment type="caution">
    <text evidence="2">The sequence shown here is derived from an EMBL/GenBank/DDBJ whole genome shotgun (WGS) entry which is preliminary data.</text>
</comment>
<dbReference type="EMBL" id="BMAT01007070">
    <property type="protein sequence ID" value="GFS25619.1"/>
    <property type="molecule type" value="Genomic_DNA"/>
</dbReference>
<evidence type="ECO:0000256" key="1">
    <source>
        <dbReference type="SAM" id="MobiDB-lite"/>
    </source>
</evidence>
<dbReference type="Proteomes" id="UP000762676">
    <property type="component" value="Unassembled WGS sequence"/>
</dbReference>